<dbReference type="AlphaFoldDB" id="A0AAW1HTI1"/>
<dbReference type="GO" id="GO:0005119">
    <property type="term" value="F:smoothened binding"/>
    <property type="evidence" value="ECO:0007669"/>
    <property type="project" value="TreeGrafter"/>
</dbReference>
<organism evidence="3 4">
    <name type="scientific">Popillia japonica</name>
    <name type="common">Japanese beetle</name>
    <dbReference type="NCBI Taxonomy" id="7064"/>
    <lineage>
        <taxon>Eukaryota</taxon>
        <taxon>Metazoa</taxon>
        <taxon>Ecdysozoa</taxon>
        <taxon>Arthropoda</taxon>
        <taxon>Hexapoda</taxon>
        <taxon>Insecta</taxon>
        <taxon>Pterygota</taxon>
        <taxon>Neoptera</taxon>
        <taxon>Endopterygota</taxon>
        <taxon>Coleoptera</taxon>
        <taxon>Polyphaga</taxon>
        <taxon>Scarabaeiformia</taxon>
        <taxon>Scarabaeidae</taxon>
        <taxon>Rutelinae</taxon>
        <taxon>Popillia</taxon>
    </lineage>
</organism>
<accession>A0AAW1HTI1</accession>
<dbReference type="GO" id="GO:0061512">
    <property type="term" value="P:protein localization to cilium"/>
    <property type="evidence" value="ECO:0007669"/>
    <property type="project" value="TreeGrafter"/>
</dbReference>
<dbReference type="PANTHER" id="PTHR20870">
    <property type="entry name" value="BARDET-BIEDL SYNDROME 1 PROTEIN"/>
    <property type="match status" value="1"/>
</dbReference>
<gene>
    <name evidence="3" type="ORF">QE152_g39673</name>
</gene>
<dbReference type="InterPro" id="IPR028784">
    <property type="entry name" value="BBS1"/>
</dbReference>
<reference evidence="3 4" key="1">
    <citation type="journal article" date="2024" name="BMC Genomics">
        <title>De novo assembly and annotation of Popillia japonica's genome with initial clues to its potential as an invasive pest.</title>
        <authorList>
            <person name="Cucini C."/>
            <person name="Boschi S."/>
            <person name="Funari R."/>
            <person name="Cardaioli E."/>
            <person name="Iannotti N."/>
            <person name="Marturano G."/>
            <person name="Paoli F."/>
            <person name="Bruttini M."/>
            <person name="Carapelli A."/>
            <person name="Frati F."/>
            <person name="Nardi F."/>
        </authorList>
    </citation>
    <scope>NUCLEOTIDE SEQUENCE [LARGE SCALE GENOMIC DNA]</scope>
    <source>
        <strain evidence="3">DMR45628</strain>
    </source>
</reference>
<protein>
    <submittedName>
        <fullName evidence="3">Ciliary BBSome complex subunit 1</fullName>
    </submittedName>
</protein>
<dbReference type="Proteomes" id="UP001458880">
    <property type="component" value="Unassembled WGS sequence"/>
</dbReference>
<dbReference type="Pfam" id="PF23304">
    <property type="entry name" value="GAE_BBS1"/>
    <property type="match status" value="1"/>
</dbReference>
<comment type="caution">
    <text evidence="3">The sequence shown here is derived from an EMBL/GenBank/DDBJ whole genome shotgun (WGS) entry which is preliminary data.</text>
</comment>
<dbReference type="InterPro" id="IPR056419">
    <property type="entry name" value="GAE_BBS1"/>
</dbReference>
<proteinExistence type="predicted"/>
<evidence type="ECO:0000259" key="2">
    <source>
        <dbReference type="Pfam" id="PF23304"/>
    </source>
</evidence>
<dbReference type="GO" id="GO:0005930">
    <property type="term" value="C:axoneme"/>
    <property type="evidence" value="ECO:0007669"/>
    <property type="project" value="TreeGrafter"/>
</dbReference>
<dbReference type="PANTHER" id="PTHR20870:SF0">
    <property type="entry name" value="BARDET-BIEDL SYNDROME 1 PROTEIN"/>
    <property type="match status" value="1"/>
</dbReference>
<evidence type="ECO:0000313" key="4">
    <source>
        <dbReference type="Proteomes" id="UP001458880"/>
    </source>
</evidence>
<dbReference type="GO" id="GO:0034464">
    <property type="term" value="C:BBSome"/>
    <property type="evidence" value="ECO:0007669"/>
    <property type="project" value="InterPro"/>
</dbReference>
<dbReference type="EMBL" id="JASPKY010000966">
    <property type="protein sequence ID" value="KAK9679843.1"/>
    <property type="molecule type" value="Genomic_DNA"/>
</dbReference>
<evidence type="ECO:0000313" key="3">
    <source>
        <dbReference type="EMBL" id="KAK9679843.1"/>
    </source>
</evidence>
<dbReference type="Pfam" id="PF14779">
    <property type="entry name" value="BBS1"/>
    <property type="match status" value="1"/>
</dbReference>
<evidence type="ECO:0000259" key="1">
    <source>
        <dbReference type="Pfam" id="PF14779"/>
    </source>
</evidence>
<dbReference type="GO" id="GO:1905515">
    <property type="term" value="P:non-motile cilium assembly"/>
    <property type="evidence" value="ECO:0007669"/>
    <property type="project" value="InterPro"/>
</dbReference>
<feature type="domain" description="Bardet-Biedl syndrome 1 protein GAE" evidence="2">
    <location>
        <begin position="364"/>
        <end position="470"/>
    </location>
</feature>
<sequence length="476" mass="53229">MSKSDLNISRWLEAHIDRSASLTTLPKNLVLADVCGDGEYRLVLTDLKLENNEKSRLKVYKGTVLTSDQTLPDIPSSIISFYTSNYDSKIPVIGVACGPDLLIYKNCKPYFKFVVPPLPIEALEHSVWNRLSEDPNIDLKSTLDDLSSIPYNSLSPRSQKLLGLQTPTAIKDFISKYKSSEPKKFAPITCMATLNRSTQDKQSPACPVVATEAGQIFILDPQTFTPMHEAISCATKAIPCVLQAAGMYDVEFRIIIACRSVRRRLNSCLLRRGGAINFKILKRTADFNLSDGEMNSNPIQQTKPLPLPKRSKLFLEQSLRERQNAVDMHQLFQKDLIRLRLTAARATVQMQSNQSSIGNEQELVKLSAQVLGLGPIFTLVLTLKNMNNDKPLCGLSVVFHAAPTFYQLPDYLLEVPLIPPHLTYKIETKVHEKDAVVEDKHDSKRLLRVFVIRKGEAKPIVAAAINMPPTDLSFLL</sequence>
<feature type="domain" description="Bardet-Biedl syndrome 1 N-terminal" evidence="1">
    <location>
        <begin position="11"/>
        <end position="260"/>
    </location>
</feature>
<dbReference type="InterPro" id="IPR032728">
    <property type="entry name" value="BBS1_N"/>
</dbReference>
<name>A0AAW1HTI1_POPJA</name>
<dbReference type="GO" id="GO:0005813">
    <property type="term" value="C:centrosome"/>
    <property type="evidence" value="ECO:0007669"/>
    <property type="project" value="TreeGrafter"/>
</dbReference>
<keyword evidence="4" id="KW-1185">Reference proteome</keyword>
<dbReference type="GO" id="GO:0005113">
    <property type="term" value="F:patched binding"/>
    <property type="evidence" value="ECO:0007669"/>
    <property type="project" value="TreeGrafter"/>
</dbReference>